<dbReference type="Proteomes" id="UP000077248">
    <property type="component" value="Unassembled WGS sequence"/>
</dbReference>
<dbReference type="PROSITE" id="PS00028">
    <property type="entry name" value="ZINC_FINGER_C2H2_1"/>
    <property type="match status" value="1"/>
</dbReference>
<keyword evidence="9" id="KW-1185">Reference proteome</keyword>
<dbReference type="FunFam" id="3.30.160.60:FF:002343">
    <property type="entry name" value="Zinc finger protein 33A"/>
    <property type="match status" value="1"/>
</dbReference>
<dbReference type="SUPFAM" id="SSF57667">
    <property type="entry name" value="beta-beta-alpha zinc fingers"/>
    <property type="match status" value="1"/>
</dbReference>
<feature type="domain" description="C2H2-type" evidence="7">
    <location>
        <begin position="24"/>
        <end position="53"/>
    </location>
</feature>
<name>A0A177DD03_ALTAL</name>
<evidence type="ECO:0000313" key="8">
    <source>
        <dbReference type="EMBL" id="OAG16719.1"/>
    </source>
</evidence>
<dbReference type="KEGG" id="aalt:CC77DRAFT_901021"/>
<proteinExistence type="predicted"/>
<dbReference type="GO" id="GO:0000978">
    <property type="term" value="F:RNA polymerase II cis-regulatory region sequence-specific DNA binding"/>
    <property type="evidence" value="ECO:0007669"/>
    <property type="project" value="TreeGrafter"/>
</dbReference>
<dbReference type="InterPro" id="IPR036236">
    <property type="entry name" value="Znf_C2H2_sf"/>
</dbReference>
<keyword evidence="1" id="KW-0479">Metal-binding</keyword>
<keyword evidence="4" id="KW-0862">Zinc</keyword>
<dbReference type="PANTHER" id="PTHR14003">
    <property type="entry name" value="TRANSCRIPTIONAL REPRESSOR PROTEIN YY"/>
    <property type="match status" value="1"/>
</dbReference>
<dbReference type="Pfam" id="PF00096">
    <property type="entry name" value="zf-C2H2"/>
    <property type="match status" value="2"/>
</dbReference>
<dbReference type="PANTHER" id="PTHR14003:SF23">
    <property type="entry name" value="ZINC FINGER PROTEIN 143"/>
    <property type="match status" value="1"/>
</dbReference>
<dbReference type="GO" id="GO:0008270">
    <property type="term" value="F:zinc ion binding"/>
    <property type="evidence" value="ECO:0007669"/>
    <property type="project" value="UniProtKB-KW"/>
</dbReference>
<sequence length="53" mass="6280">CNKSFYQKTHLDIHIRAHAGDKPFPCKAPRCGQSFSHLNNLKLHERRHNEERL</sequence>
<evidence type="ECO:0000256" key="4">
    <source>
        <dbReference type="ARBA" id="ARBA00022833"/>
    </source>
</evidence>
<dbReference type="Gene3D" id="3.30.160.60">
    <property type="entry name" value="Classic Zinc Finger"/>
    <property type="match status" value="2"/>
</dbReference>
<keyword evidence="3 6" id="KW-0863">Zinc-finger</keyword>
<dbReference type="AlphaFoldDB" id="A0A177DD03"/>
<dbReference type="InterPro" id="IPR013087">
    <property type="entry name" value="Znf_C2H2_type"/>
</dbReference>
<dbReference type="EMBL" id="KV441489">
    <property type="protein sequence ID" value="OAG16719.1"/>
    <property type="molecule type" value="Genomic_DNA"/>
</dbReference>
<dbReference type="PROSITE" id="PS50157">
    <property type="entry name" value="ZINC_FINGER_C2H2_2"/>
    <property type="match status" value="2"/>
</dbReference>
<evidence type="ECO:0000256" key="5">
    <source>
        <dbReference type="ARBA" id="ARBA00023242"/>
    </source>
</evidence>
<dbReference type="GO" id="GO:0005667">
    <property type="term" value="C:transcription regulator complex"/>
    <property type="evidence" value="ECO:0007669"/>
    <property type="project" value="TreeGrafter"/>
</dbReference>
<evidence type="ECO:0000256" key="3">
    <source>
        <dbReference type="ARBA" id="ARBA00022771"/>
    </source>
</evidence>
<dbReference type="GO" id="GO:0000785">
    <property type="term" value="C:chromatin"/>
    <property type="evidence" value="ECO:0007669"/>
    <property type="project" value="TreeGrafter"/>
</dbReference>
<evidence type="ECO:0000256" key="2">
    <source>
        <dbReference type="ARBA" id="ARBA00022737"/>
    </source>
</evidence>
<keyword evidence="2" id="KW-0677">Repeat</keyword>
<dbReference type="RefSeq" id="XP_018382140.1">
    <property type="nucleotide sequence ID" value="XM_018533578.1"/>
</dbReference>
<evidence type="ECO:0000259" key="7">
    <source>
        <dbReference type="PROSITE" id="PS50157"/>
    </source>
</evidence>
<dbReference type="GO" id="GO:0000981">
    <property type="term" value="F:DNA-binding transcription factor activity, RNA polymerase II-specific"/>
    <property type="evidence" value="ECO:0007669"/>
    <property type="project" value="TreeGrafter"/>
</dbReference>
<feature type="domain" description="C2H2-type" evidence="7">
    <location>
        <begin position="1"/>
        <end position="23"/>
    </location>
</feature>
<feature type="non-terminal residue" evidence="8">
    <location>
        <position position="1"/>
    </location>
</feature>
<feature type="non-terminal residue" evidence="8">
    <location>
        <position position="53"/>
    </location>
</feature>
<evidence type="ECO:0000256" key="1">
    <source>
        <dbReference type="ARBA" id="ARBA00022723"/>
    </source>
</evidence>
<evidence type="ECO:0000256" key="6">
    <source>
        <dbReference type="PROSITE-ProRule" id="PRU00042"/>
    </source>
</evidence>
<accession>A0A177DD03</accession>
<reference evidence="8 9" key="1">
    <citation type="submission" date="2016-05" db="EMBL/GenBank/DDBJ databases">
        <title>Comparative analysis of secretome profiles of manganese(II)-oxidizing ascomycete fungi.</title>
        <authorList>
            <consortium name="DOE Joint Genome Institute"/>
            <person name="Zeiner C.A."/>
            <person name="Purvine S.O."/>
            <person name="Zink E.M."/>
            <person name="Wu S."/>
            <person name="Pasa-Tolic L."/>
            <person name="Chaput D.L."/>
            <person name="Haridas S."/>
            <person name="Grigoriev I.V."/>
            <person name="Santelli C.M."/>
            <person name="Hansel C.M."/>
        </authorList>
    </citation>
    <scope>NUCLEOTIDE SEQUENCE [LARGE SCALE GENOMIC DNA]</scope>
    <source>
        <strain evidence="8 9">SRC1lrK2f</strain>
    </source>
</reference>
<gene>
    <name evidence="8" type="ORF">CC77DRAFT_901021</name>
</gene>
<dbReference type="GeneID" id="29119172"/>
<evidence type="ECO:0000313" key="9">
    <source>
        <dbReference type="Proteomes" id="UP000077248"/>
    </source>
</evidence>
<dbReference type="VEuPathDB" id="FungiDB:CC77DRAFT_901021"/>
<keyword evidence="5" id="KW-0539">Nucleus</keyword>
<protein>
    <recommendedName>
        <fullName evidence="7">C2H2-type domain-containing protein</fullName>
    </recommendedName>
</protein>
<organism evidence="8 9">
    <name type="scientific">Alternaria alternata</name>
    <name type="common">Alternaria rot fungus</name>
    <name type="synonym">Torula alternata</name>
    <dbReference type="NCBI Taxonomy" id="5599"/>
    <lineage>
        <taxon>Eukaryota</taxon>
        <taxon>Fungi</taxon>
        <taxon>Dikarya</taxon>
        <taxon>Ascomycota</taxon>
        <taxon>Pezizomycotina</taxon>
        <taxon>Dothideomycetes</taxon>
        <taxon>Pleosporomycetidae</taxon>
        <taxon>Pleosporales</taxon>
        <taxon>Pleosporineae</taxon>
        <taxon>Pleosporaceae</taxon>
        <taxon>Alternaria</taxon>
        <taxon>Alternaria sect. Alternaria</taxon>
        <taxon>Alternaria alternata complex</taxon>
    </lineage>
</organism>